<dbReference type="InterPro" id="IPR050109">
    <property type="entry name" value="HTH-type_TetR-like_transc_reg"/>
</dbReference>
<dbReference type="InterPro" id="IPR001647">
    <property type="entry name" value="HTH_TetR"/>
</dbReference>
<dbReference type="PROSITE" id="PS01081">
    <property type="entry name" value="HTH_TETR_1"/>
    <property type="match status" value="1"/>
</dbReference>
<dbReference type="EMBL" id="JBHSDL010000014">
    <property type="protein sequence ID" value="MFC4375446.1"/>
    <property type="molecule type" value="Genomic_DNA"/>
</dbReference>
<evidence type="ECO:0000313" key="6">
    <source>
        <dbReference type="EMBL" id="MFC4375446.1"/>
    </source>
</evidence>
<keyword evidence="2 4" id="KW-0238">DNA-binding</keyword>
<dbReference type="Proteomes" id="UP001595844">
    <property type="component" value="Unassembled WGS sequence"/>
</dbReference>
<organism evidence="6 7">
    <name type="scientific">Nocardia halotolerans</name>
    <dbReference type="NCBI Taxonomy" id="1755878"/>
    <lineage>
        <taxon>Bacteria</taxon>
        <taxon>Bacillati</taxon>
        <taxon>Actinomycetota</taxon>
        <taxon>Actinomycetes</taxon>
        <taxon>Mycobacteriales</taxon>
        <taxon>Nocardiaceae</taxon>
        <taxon>Nocardia</taxon>
    </lineage>
</organism>
<dbReference type="InterPro" id="IPR004111">
    <property type="entry name" value="Repressor_TetR_C"/>
</dbReference>
<evidence type="ECO:0000256" key="4">
    <source>
        <dbReference type="PROSITE-ProRule" id="PRU00335"/>
    </source>
</evidence>
<dbReference type="PRINTS" id="PR00455">
    <property type="entry name" value="HTHTETR"/>
</dbReference>
<keyword evidence="3" id="KW-0804">Transcription</keyword>
<evidence type="ECO:0000256" key="1">
    <source>
        <dbReference type="ARBA" id="ARBA00023015"/>
    </source>
</evidence>
<feature type="DNA-binding region" description="H-T-H motif" evidence="4">
    <location>
        <begin position="47"/>
        <end position="66"/>
    </location>
</feature>
<dbReference type="RefSeq" id="WP_378562162.1">
    <property type="nucleotide sequence ID" value="NZ_JBHSDL010000014.1"/>
</dbReference>
<dbReference type="Pfam" id="PF02909">
    <property type="entry name" value="TetR_C_1"/>
    <property type="match status" value="1"/>
</dbReference>
<dbReference type="PANTHER" id="PTHR30055">
    <property type="entry name" value="HTH-TYPE TRANSCRIPTIONAL REGULATOR RUTR"/>
    <property type="match status" value="1"/>
</dbReference>
<dbReference type="Pfam" id="PF00440">
    <property type="entry name" value="TetR_N"/>
    <property type="match status" value="1"/>
</dbReference>
<protein>
    <submittedName>
        <fullName evidence="6">TetR/AcrR family transcriptional regulator</fullName>
    </submittedName>
</protein>
<dbReference type="InterPro" id="IPR009057">
    <property type="entry name" value="Homeodomain-like_sf"/>
</dbReference>
<evidence type="ECO:0000259" key="5">
    <source>
        <dbReference type="PROSITE" id="PS50977"/>
    </source>
</evidence>
<sequence>MATDPAEIPSVWTRPARERRDQPALSRDQIVGEAIRLLDEEGFDALSMRKLGARLGAGATSLYTHVANKDELLELVVDQVIGEVPAPTPDGARWRAVMHEQAAGLRATMLAHPWLAVVLSSAALMHLGPNMMRLSDSMIAILEVADLPDEAVDIAADTIFEFIVGACSNEAATLRTIASSELSQEQWIIQVLVAGEAATRPFPRLHRRYAEQRAQPPEVTSARMFDRFTKELDLILDGVDTRRASS</sequence>
<dbReference type="PANTHER" id="PTHR30055:SF151">
    <property type="entry name" value="TRANSCRIPTIONAL REGULATORY PROTEIN"/>
    <property type="match status" value="1"/>
</dbReference>
<accession>A0ABV8VJI9</accession>
<proteinExistence type="predicted"/>
<gene>
    <name evidence="6" type="ORF">ACFO5K_15195</name>
</gene>
<reference evidence="7" key="1">
    <citation type="journal article" date="2019" name="Int. J. Syst. Evol. Microbiol.">
        <title>The Global Catalogue of Microorganisms (GCM) 10K type strain sequencing project: providing services to taxonomists for standard genome sequencing and annotation.</title>
        <authorList>
            <consortium name="The Broad Institute Genomics Platform"/>
            <consortium name="The Broad Institute Genome Sequencing Center for Infectious Disease"/>
            <person name="Wu L."/>
            <person name="Ma J."/>
        </authorList>
    </citation>
    <scope>NUCLEOTIDE SEQUENCE [LARGE SCALE GENOMIC DNA]</scope>
    <source>
        <strain evidence="7">IBRC-M 10490</strain>
    </source>
</reference>
<keyword evidence="1" id="KW-0805">Transcription regulation</keyword>
<evidence type="ECO:0000313" key="7">
    <source>
        <dbReference type="Proteomes" id="UP001595844"/>
    </source>
</evidence>
<evidence type="ECO:0000256" key="2">
    <source>
        <dbReference type="ARBA" id="ARBA00023125"/>
    </source>
</evidence>
<dbReference type="InterPro" id="IPR023772">
    <property type="entry name" value="DNA-bd_HTH_TetR-type_CS"/>
</dbReference>
<feature type="domain" description="HTH tetR-type" evidence="5">
    <location>
        <begin position="24"/>
        <end position="84"/>
    </location>
</feature>
<comment type="caution">
    <text evidence="6">The sequence shown here is derived from an EMBL/GenBank/DDBJ whole genome shotgun (WGS) entry which is preliminary data.</text>
</comment>
<dbReference type="InterPro" id="IPR036271">
    <property type="entry name" value="Tet_transcr_reg_TetR-rel_C_sf"/>
</dbReference>
<name>A0ABV8VJI9_9NOCA</name>
<dbReference type="SUPFAM" id="SSF46689">
    <property type="entry name" value="Homeodomain-like"/>
    <property type="match status" value="1"/>
</dbReference>
<dbReference type="Gene3D" id="1.10.357.10">
    <property type="entry name" value="Tetracycline Repressor, domain 2"/>
    <property type="match status" value="1"/>
</dbReference>
<keyword evidence="7" id="KW-1185">Reference proteome</keyword>
<dbReference type="SUPFAM" id="SSF48498">
    <property type="entry name" value="Tetracyclin repressor-like, C-terminal domain"/>
    <property type="match status" value="1"/>
</dbReference>
<dbReference type="PROSITE" id="PS50977">
    <property type="entry name" value="HTH_TETR_2"/>
    <property type="match status" value="1"/>
</dbReference>
<dbReference type="Gene3D" id="1.10.10.60">
    <property type="entry name" value="Homeodomain-like"/>
    <property type="match status" value="1"/>
</dbReference>
<evidence type="ECO:0000256" key="3">
    <source>
        <dbReference type="ARBA" id="ARBA00023163"/>
    </source>
</evidence>